<dbReference type="InterPro" id="IPR002037">
    <property type="entry name" value="Glyco_hydro_8"/>
</dbReference>
<dbReference type="PRINTS" id="PR00735">
    <property type="entry name" value="GLHYDRLASE8"/>
</dbReference>
<comment type="similarity">
    <text evidence="2 9">Belongs to the glycosyl hydrolase 8 (cellulase D) family.</text>
</comment>
<accession>A0A1C3WRZ4</accession>
<evidence type="ECO:0000256" key="9">
    <source>
        <dbReference type="RuleBase" id="RU361167"/>
    </source>
</evidence>
<dbReference type="SUPFAM" id="SSF48208">
    <property type="entry name" value="Six-hairpin glycosidases"/>
    <property type="match status" value="1"/>
</dbReference>
<evidence type="ECO:0000256" key="7">
    <source>
        <dbReference type="ARBA" id="ARBA00023326"/>
    </source>
</evidence>
<dbReference type="EMBL" id="FMAH01000037">
    <property type="protein sequence ID" value="SCB42514.1"/>
    <property type="molecule type" value="Genomic_DNA"/>
</dbReference>
<keyword evidence="4 9" id="KW-0378">Hydrolase</keyword>
<evidence type="ECO:0000256" key="1">
    <source>
        <dbReference type="ARBA" id="ARBA00000966"/>
    </source>
</evidence>
<evidence type="ECO:0000256" key="8">
    <source>
        <dbReference type="PROSITE-ProRule" id="PRU10058"/>
    </source>
</evidence>
<evidence type="ECO:0000313" key="11">
    <source>
        <dbReference type="Proteomes" id="UP000199435"/>
    </source>
</evidence>
<keyword evidence="5" id="KW-0136">Cellulose degradation</keyword>
<dbReference type="Proteomes" id="UP000199435">
    <property type="component" value="Unassembled WGS sequence"/>
</dbReference>
<dbReference type="STRING" id="411945.GA0061102_103742"/>
<dbReference type="GO" id="GO:0030245">
    <property type="term" value="P:cellulose catabolic process"/>
    <property type="evidence" value="ECO:0007669"/>
    <property type="project" value="UniProtKB-KW"/>
</dbReference>
<keyword evidence="7 9" id="KW-0624">Polysaccharide degradation</keyword>
<keyword evidence="7 9" id="KW-0119">Carbohydrate metabolism</keyword>
<keyword evidence="3" id="KW-0732">Signal</keyword>
<dbReference type="EC" id="3.2.1.-" evidence="9"/>
<dbReference type="RefSeq" id="WP_092854045.1">
    <property type="nucleotide sequence ID" value="NZ_FMAH01000037.1"/>
</dbReference>
<dbReference type="InterPro" id="IPR019834">
    <property type="entry name" value="Glyco_hydro_8_CS"/>
</dbReference>
<evidence type="ECO:0000256" key="3">
    <source>
        <dbReference type="ARBA" id="ARBA00022729"/>
    </source>
</evidence>
<keyword evidence="11" id="KW-1185">Reference proteome</keyword>
<proteinExistence type="inferred from homology"/>
<feature type="active site" description="Nucleophile" evidence="8">
    <location>
        <position position="154"/>
    </location>
</feature>
<evidence type="ECO:0000313" key="10">
    <source>
        <dbReference type="EMBL" id="SCB42514.1"/>
    </source>
</evidence>
<dbReference type="Gene3D" id="1.50.10.10">
    <property type="match status" value="1"/>
</dbReference>
<gene>
    <name evidence="10" type="ORF">GA0061102_103742</name>
</gene>
<comment type="catalytic activity">
    <reaction evidence="1">
        <text>Endohydrolysis of (1-&gt;4)-beta-D-glucosidic linkages in cellulose, lichenin and cereal beta-D-glucans.</text>
        <dbReference type="EC" id="3.2.1.4"/>
    </reaction>
</comment>
<evidence type="ECO:0000256" key="4">
    <source>
        <dbReference type="ARBA" id="ARBA00022801"/>
    </source>
</evidence>
<evidence type="ECO:0000256" key="6">
    <source>
        <dbReference type="ARBA" id="ARBA00023295"/>
    </source>
</evidence>
<dbReference type="AlphaFoldDB" id="A0A1C3WRZ4"/>
<protein>
    <recommendedName>
        <fullName evidence="9">Glucanase</fullName>
        <ecNumber evidence="9">3.2.1.-</ecNumber>
    </recommendedName>
</protein>
<dbReference type="InterPro" id="IPR008928">
    <property type="entry name" value="6-hairpin_glycosidase_sf"/>
</dbReference>
<keyword evidence="6 9" id="KW-0326">Glycosidase</keyword>
<dbReference type="PROSITE" id="PS00812">
    <property type="entry name" value="GLYCOSYL_HYDROL_F8"/>
    <property type="match status" value="1"/>
</dbReference>
<dbReference type="OrthoDB" id="9803461at2"/>
<dbReference type="InterPro" id="IPR012341">
    <property type="entry name" value="6hp_glycosidase-like_sf"/>
</dbReference>
<dbReference type="GO" id="GO:0008810">
    <property type="term" value="F:cellulase activity"/>
    <property type="evidence" value="ECO:0007669"/>
    <property type="project" value="UniProtKB-EC"/>
</dbReference>
<organism evidence="10 11">
    <name type="scientific">Rhizobium miluonense</name>
    <dbReference type="NCBI Taxonomy" id="411945"/>
    <lineage>
        <taxon>Bacteria</taxon>
        <taxon>Pseudomonadati</taxon>
        <taxon>Pseudomonadota</taxon>
        <taxon>Alphaproteobacteria</taxon>
        <taxon>Hyphomicrobiales</taxon>
        <taxon>Rhizobiaceae</taxon>
        <taxon>Rhizobium/Agrobacterium group</taxon>
        <taxon>Rhizobium</taxon>
    </lineage>
</organism>
<evidence type="ECO:0000256" key="2">
    <source>
        <dbReference type="ARBA" id="ARBA00009209"/>
    </source>
</evidence>
<sequence>MKIGKSLYTLLMTLPPALGISAGDAQSAEGIRPTGFTQQQLDQSLVDFYKKWRSTYLVQDCGSGRYYVGVTADGKSVGGGTAKSTITVSEAHGYGMLISVLMADFDPAAHAVFDGMVHYFHDHPAKSGPGLMAWNQTKGCGNAREVAGDHSATDGDLDIAYALLLADRKWGSDGNLNYRKEALKVIASIGKHEIDADSRFVRIGDWVDDADEMQYAPVTRSSDFMVSHFKAFAGATGDRTWYAVRDETYSIIDKIRSKYSSQTALMPDFIVGLPTAPRPAGANFLEGPNDGAYSWNAARYPWRIAVDYLLNDDQRALAALRPLNSWIKRATNGDPANIAGTYKLSGNAVAESGRGAMAFVSMFAVSASIEATNQNWLDALWTDMTKRTVENADYYGNTLKLLAMITITGHWRQPNP</sequence>
<reference evidence="11" key="1">
    <citation type="submission" date="2016-08" db="EMBL/GenBank/DDBJ databases">
        <authorList>
            <person name="Varghese N."/>
            <person name="Submissions Spin"/>
        </authorList>
    </citation>
    <scope>NUCLEOTIDE SEQUENCE [LARGE SCALE GENOMIC DNA]</scope>
    <source>
        <strain evidence="11">HAMBI 2971</strain>
    </source>
</reference>
<dbReference type="Pfam" id="PF01270">
    <property type="entry name" value="Glyco_hydro_8"/>
    <property type="match status" value="1"/>
</dbReference>
<evidence type="ECO:0000256" key="5">
    <source>
        <dbReference type="ARBA" id="ARBA00023001"/>
    </source>
</evidence>
<name>A0A1C3WRZ4_9HYPH</name>